<dbReference type="AlphaFoldDB" id="L7VMS0"/>
<proteinExistence type="inferred from homology"/>
<evidence type="ECO:0000256" key="4">
    <source>
        <dbReference type="ARBA" id="ARBA00022741"/>
    </source>
</evidence>
<dbReference type="InterPro" id="IPR014729">
    <property type="entry name" value="Rossmann-like_a/b/a_fold"/>
</dbReference>
<evidence type="ECO:0000256" key="8">
    <source>
        <dbReference type="ARBA" id="ARBA00047469"/>
    </source>
</evidence>
<dbReference type="GO" id="GO:0005524">
    <property type="term" value="F:ATP binding"/>
    <property type="evidence" value="ECO:0007669"/>
    <property type="project" value="UniProtKB-KW"/>
</dbReference>
<dbReference type="GO" id="GO:0005829">
    <property type="term" value="C:cytosol"/>
    <property type="evidence" value="ECO:0007669"/>
    <property type="project" value="TreeGrafter"/>
</dbReference>
<evidence type="ECO:0000256" key="2">
    <source>
        <dbReference type="ARBA" id="ARBA00013164"/>
    </source>
</evidence>
<keyword evidence="3 9" id="KW-0436">Ligase</keyword>
<feature type="domain" description="Leucyl-tRNA synthetase editing" evidence="12">
    <location>
        <begin position="288"/>
        <end position="406"/>
    </location>
</feature>
<keyword evidence="6 9" id="KW-0648">Protein biosynthesis</keyword>
<dbReference type="InterPro" id="IPR015413">
    <property type="entry name" value="Methionyl/Leucyl_tRNA_Synth"/>
</dbReference>
<accession>L7VMS0</accession>
<dbReference type="InterPro" id="IPR013155">
    <property type="entry name" value="M/V/L/I-tRNA-synth_anticd-bd"/>
</dbReference>
<dbReference type="Gene3D" id="3.40.50.620">
    <property type="entry name" value="HUPs"/>
    <property type="match status" value="2"/>
</dbReference>
<dbReference type="PANTHER" id="PTHR43740:SF2">
    <property type="entry name" value="LEUCINE--TRNA LIGASE, MITOCHONDRIAL"/>
    <property type="match status" value="1"/>
</dbReference>
<evidence type="ECO:0000256" key="6">
    <source>
        <dbReference type="ARBA" id="ARBA00022917"/>
    </source>
</evidence>
<dbReference type="CDD" id="cd07958">
    <property type="entry name" value="Anticodon_Ia_Leu_BEm"/>
    <property type="match status" value="1"/>
</dbReference>
<dbReference type="FunFam" id="1.10.730.10:FF:000002">
    <property type="entry name" value="Leucine--tRNA ligase"/>
    <property type="match status" value="1"/>
</dbReference>
<evidence type="ECO:0000259" key="11">
    <source>
        <dbReference type="Pfam" id="PF09334"/>
    </source>
</evidence>
<evidence type="ECO:0000313" key="13">
    <source>
        <dbReference type="EMBL" id="AGC66858.1"/>
    </source>
</evidence>
<sequence length="907" mass="106759">MERNSILDISMTYTFKKIEQIWQDYWRISKIYEANNIYIKEKCYVLDMFPYPSGSGLHVGHTLGYIVSDIYARFKRSEGYNVLHPIGFDSFGLPTEQFAIQTGKHPIITTETNIKRYKKQLEELGFSLDWTREIRTSDSYYYRWTQWIFLQFLNSWYDKKLKKSRYIVELTKIFEREGNWKVKAFTVSKIKKFSNKAWKRFSINKKEEILQNFRLAYRSIAFVNWCKDLGTVLANDEVKDGRSERGGYLVYQKKMIQWNMRISAFTERLLSGLNKIEWPNALKEIQHHWIGKSYGAKLFFSIITHSFCLEVFTKQPYTIFEVSFIVLATASPVIKFIVTDRYKKEVEEYMQKIKNRNERLRRSKSHIFSGIFIGLYARNPFSKKEIPIYLSDSVLSSYGTGAVLVVLNSEGKCILPHYIKSSIKKIIEKGVGYGMINYRLRDVVFSRQRYWGEPIPIYLKKNGITENKLPLLLPEIDRYFPTKIGSTPLKKAKHWSWDEIKKEVVSNNLINKKNRYLIETSTMPAWAGSSWYMLRYMKQKINESFLEAEAEAYWTNVDLYIGGSEHATGHLIYARFWHLFLKDHQWINTDEPFKKLISQGMILGNSAFISKINDTQQFLSSGLIKNIQKVQKVPIDIHLLKNDNILDIEKFKNWRKEFYKADLITENGQFFCQRVVEKMSKSKFNVINPDKICAQFGADTLRIYEMFLGPVKQDKPWIDQGINGVHHFINKLWMLFHNKGNFVIEDSDFSPSLKEYKILHSITRKIREDMYFFSFNTAISAFMITINELSAIKCRKISILEPIVILIAPFAPHIAEELWHCMGYKNSVSFNPIPIYDGKYISEKTIQVSIMFDGKFSFQMHFSSEVKEKSIIDRVLNHPKMIQFSKINTFFKVIFIPYLGVNFIVSR</sequence>
<dbReference type="PANTHER" id="PTHR43740">
    <property type="entry name" value="LEUCYL-TRNA SYNTHETASE"/>
    <property type="match status" value="1"/>
</dbReference>
<evidence type="ECO:0000256" key="1">
    <source>
        <dbReference type="ARBA" id="ARBA00005594"/>
    </source>
</evidence>
<dbReference type="SUPFAM" id="SSF52374">
    <property type="entry name" value="Nucleotidylyl transferase"/>
    <property type="match status" value="1"/>
</dbReference>
<dbReference type="KEGG" id="udi:ASNER_088"/>
<dbReference type="EMBL" id="CP003263">
    <property type="protein sequence ID" value="AGC66858.1"/>
    <property type="molecule type" value="Genomic_DNA"/>
</dbReference>
<dbReference type="Gene3D" id="3.90.740.10">
    <property type="entry name" value="Valyl/Leucyl/Isoleucyl-tRNA synthetase, editing domain"/>
    <property type="match status" value="1"/>
</dbReference>
<evidence type="ECO:0000256" key="9">
    <source>
        <dbReference type="RuleBase" id="RU363039"/>
    </source>
</evidence>
<gene>
    <name evidence="13" type="primary">leuS</name>
    <name evidence="13" type="ORF">ASNER_088</name>
</gene>
<dbReference type="InterPro" id="IPR009080">
    <property type="entry name" value="tRNAsynth_Ia_anticodon-bd"/>
</dbReference>
<organism evidence="13 14">
    <name type="scientific">Candidatus Uzinura diaspidicola str. ASNER</name>
    <dbReference type="NCBI Taxonomy" id="1133592"/>
    <lineage>
        <taxon>Bacteria</taxon>
        <taxon>Pseudomonadati</taxon>
        <taxon>Bacteroidota</taxon>
        <taxon>Flavobacteriia</taxon>
        <taxon>Flavobacteriales</taxon>
        <taxon>Candidatus Uzinura</taxon>
    </lineage>
</organism>
<protein>
    <recommendedName>
        <fullName evidence="2">leucine--tRNA ligase</fullName>
        <ecNumber evidence="2">6.1.1.4</ecNumber>
    </recommendedName>
</protein>
<comment type="similarity">
    <text evidence="1 9">Belongs to the class-I aminoacyl-tRNA synthetase family.</text>
</comment>
<evidence type="ECO:0000259" key="12">
    <source>
        <dbReference type="Pfam" id="PF13603"/>
    </source>
</evidence>
<keyword evidence="7 9" id="KW-0030">Aminoacyl-tRNA synthetase</keyword>
<keyword evidence="5 9" id="KW-0067">ATP-binding</keyword>
<dbReference type="Pfam" id="PF08264">
    <property type="entry name" value="Anticodon_1"/>
    <property type="match status" value="1"/>
</dbReference>
<reference evidence="13 14" key="1">
    <citation type="journal article" date="2013" name="Environ. Microbiol.">
        <title>The nutrient supplying capabilities of Uzinura, an endosymbiont of armoured scale insects.</title>
        <authorList>
            <person name="Sabree Z.L."/>
            <person name="Huang C.Y."/>
            <person name="Okusu A."/>
            <person name="Moran N.A."/>
            <person name="Normark B.B."/>
        </authorList>
    </citation>
    <scope>NUCLEOTIDE SEQUENCE [LARGE SCALE GENOMIC DNA]</scope>
    <source>
        <strain evidence="13 14">ASNER</strain>
    </source>
</reference>
<dbReference type="Pfam" id="PF09334">
    <property type="entry name" value="tRNA-synt_1g"/>
    <property type="match status" value="1"/>
</dbReference>
<name>L7VMS0_9FLAO</name>
<dbReference type="Proteomes" id="UP000011174">
    <property type="component" value="Chromosome"/>
</dbReference>
<feature type="domain" description="Methionyl/Valyl/Leucyl/Isoleucyl-tRNA synthetase anticodon-binding" evidence="10">
    <location>
        <begin position="759"/>
        <end position="846"/>
    </location>
</feature>
<dbReference type="EC" id="6.1.1.4" evidence="2"/>
<dbReference type="GO" id="GO:0002161">
    <property type="term" value="F:aminoacyl-tRNA deacylase activity"/>
    <property type="evidence" value="ECO:0007669"/>
    <property type="project" value="InterPro"/>
</dbReference>
<dbReference type="GO" id="GO:0006429">
    <property type="term" value="P:leucyl-tRNA aminoacylation"/>
    <property type="evidence" value="ECO:0007669"/>
    <property type="project" value="InterPro"/>
</dbReference>
<dbReference type="SUPFAM" id="SSF47323">
    <property type="entry name" value="Anticodon-binding domain of a subclass of class I aminoacyl-tRNA synthetases"/>
    <property type="match status" value="1"/>
</dbReference>
<evidence type="ECO:0000259" key="10">
    <source>
        <dbReference type="Pfam" id="PF08264"/>
    </source>
</evidence>
<dbReference type="InterPro" id="IPR002302">
    <property type="entry name" value="Leu-tRNA-ligase"/>
</dbReference>
<evidence type="ECO:0000313" key="14">
    <source>
        <dbReference type="Proteomes" id="UP000011174"/>
    </source>
</evidence>
<dbReference type="FunFam" id="3.40.50.620:FF:000060">
    <property type="entry name" value="Leucine--tRNA ligase"/>
    <property type="match status" value="1"/>
</dbReference>
<evidence type="ECO:0000256" key="7">
    <source>
        <dbReference type="ARBA" id="ARBA00023146"/>
    </source>
</evidence>
<dbReference type="Gene3D" id="1.10.730.10">
    <property type="entry name" value="Isoleucyl-tRNA Synthetase, Domain 1"/>
    <property type="match status" value="2"/>
</dbReference>
<dbReference type="InterPro" id="IPR009008">
    <property type="entry name" value="Val/Leu/Ile-tRNA-synth_edit"/>
</dbReference>
<dbReference type="SUPFAM" id="SSF50677">
    <property type="entry name" value="ValRS/IleRS/LeuRS editing domain"/>
    <property type="match status" value="1"/>
</dbReference>
<comment type="catalytic activity">
    <reaction evidence="8">
        <text>tRNA(Leu) + L-leucine + ATP = L-leucyl-tRNA(Leu) + AMP + diphosphate</text>
        <dbReference type="Rhea" id="RHEA:11688"/>
        <dbReference type="Rhea" id="RHEA-COMP:9613"/>
        <dbReference type="Rhea" id="RHEA-COMP:9622"/>
        <dbReference type="ChEBI" id="CHEBI:30616"/>
        <dbReference type="ChEBI" id="CHEBI:33019"/>
        <dbReference type="ChEBI" id="CHEBI:57427"/>
        <dbReference type="ChEBI" id="CHEBI:78442"/>
        <dbReference type="ChEBI" id="CHEBI:78494"/>
        <dbReference type="ChEBI" id="CHEBI:456215"/>
        <dbReference type="EC" id="6.1.1.4"/>
    </reaction>
</comment>
<dbReference type="GO" id="GO:0004823">
    <property type="term" value="F:leucine-tRNA ligase activity"/>
    <property type="evidence" value="ECO:0007669"/>
    <property type="project" value="UniProtKB-EC"/>
</dbReference>
<evidence type="ECO:0000256" key="3">
    <source>
        <dbReference type="ARBA" id="ARBA00022598"/>
    </source>
</evidence>
<keyword evidence="14" id="KW-1185">Reference proteome</keyword>
<dbReference type="HOGENOM" id="CLU_004427_0_0_10"/>
<feature type="domain" description="Methionyl/Leucyl tRNA synthetase" evidence="11">
    <location>
        <begin position="48"/>
        <end position="153"/>
    </location>
</feature>
<dbReference type="Pfam" id="PF13603">
    <property type="entry name" value="tRNA-synt_1_2"/>
    <property type="match status" value="1"/>
</dbReference>
<dbReference type="STRING" id="1133592.ASNER_088"/>
<keyword evidence="4 9" id="KW-0547">Nucleotide-binding</keyword>
<dbReference type="PRINTS" id="PR00985">
    <property type="entry name" value="TRNASYNTHLEU"/>
</dbReference>
<dbReference type="PATRIC" id="fig|1133592.3.peg.78"/>
<evidence type="ECO:0000256" key="5">
    <source>
        <dbReference type="ARBA" id="ARBA00022840"/>
    </source>
</evidence>
<dbReference type="InterPro" id="IPR025709">
    <property type="entry name" value="Leu_tRNA-synth_edit"/>
</dbReference>